<comment type="catalytic activity">
    <reaction evidence="5">
        <text>phosphoethanolamine + S-adenosyl-L-methionine = N-methylethanolamine phosphate + S-adenosyl-L-homocysteine + H(+)</text>
        <dbReference type="Rhea" id="RHEA:20365"/>
        <dbReference type="ChEBI" id="CHEBI:15378"/>
        <dbReference type="ChEBI" id="CHEBI:57781"/>
        <dbReference type="ChEBI" id="CHEBI:57856"/>
        <dbReference type="ChEBI" id="CHEBI:58190"/>
        <dbReference type="ChEBI" id="CHEBI:59789"/>
        <dbReference type="EC" id="2.1.1.103"/>
    </reaction>
    <physiologicalReaction direction="left-to-right" evidence="5">
        <dbReference type="Rhea" id="RHEA:20366"/>
    </physiologicalReaction>
</comment>
<dbReference type="GO" id="GO:0032259">
    <property type="term" value="P:methylation"/>
    <property type="evidence" value="ECO:0007669"/>
    <property type="project" value="UniProtKB-KW"/>
</dbReference>
<dbReference type="EMBL" id="CAADFO010000012">
    <property type="protein sequence ID" value="VFK25297.1"/>
    <property type="molecule type" value="Genomic_DNA"/>
</dbReference>
<dbReference type="AlphaFoldDB" id="A0A450X7K5"/>
<evidence type="ECO:0000313" key="8">
    <source>
        <dbReference type="EMBL" id="VFK33456.1"/>
    </source>
</evidence>
<sequence>MKEYEKYIAALIRLHHGLERQGPGDFDFSEYIIRQLPELPQYPRIADIGCGAGAGALILADRYRVKVKAVDFSIEFLDEMMQRARQKGLDDLIEPIACDMARLNWEPETIDLLWSEGAAYNITFPGALKAWRPFMAVNGVAVISEMSWFSDKAPETVAQYMKGLYPGIKTESQNADVIRQTGFEMLGMHRLPSLAWWKNYYDPLRENIKALQDSDDEMMKTVIKETEEEMRFFEKHQQDYGYTFYLMRAIRS</sequence>
<evidence type="ECO:0000256" key="1">
    <source>
        <dbReference type="ARBA" id="ARBA00005189"/>
    </source>
</evidence>
<dbReference type="Pfam" id="PF13649">
    <property type="entry name" value="Methyltransf_25"/>
    <property type="match status" value="1"/>
</dbReference>
<dbReference type="EMBL" id="CAADGH010000047">
    <property type="protein sequence ID" value="VFK76221.1"/>
    <property type="molecule type" value="Genomic_DNA"/>
</dbReference>
<feature type="domain" description="Methyltransferase" evidence="6">
    <location>
        <begin position="45"/>
        <end position="123"/>
    </location>
</feature>
<evidence type="ECO:0000313" key="7">
    <source>
        <dbReference type="EMBL" id="VFK25297.1"/>
    </source>
</evidence>
<dbReference type="InterPro" id="IPR029063">
    <property type="entry name" value="SAM-dependent_MTases_sf"/>
</dbReference>
<comment type="pathway">
    <text evidence="4">Phospholipid metabolism.</text>
</comment>
<keyword evidence="2" id="KW-0489">Methyltransferase</keyword>
<evidence type="ECO:0000256" key="3">
    <source>
        <dbReference type="ARBA" id="ARBA00022679"/>
    </source>
</evidence>
<dbReference type="GO" id="GO:0000234">
    <property type="term" value="F:phosphoethanolamine N-methyltransferase activity"/>
    <property type="evidence" value="ECO:0007669"/>
    <property type="project" value="UniProtKB-EC"/>
</dbReference>
<comment type="pathway">
    <text evidence="1">Lipid metabolism.</text>
</comment>
<evidence type="ECO:0000313" key="9">
    <source>
        <dbReference type="EMBL" id="VFK76221.1"/>
    </source>
</evidence>
<evidence type="ECO:0000256" key="4">
    <source>
        <dbReference type="ARBA" id="ARBA00025707"/>
    </source>
</evidence>
<accession>A0A450X7K5</accession>
<dbReference type="Gene3D" id="3.40.50.150">
    <property type="entry name" value="Vaccinia Virus protein VP39"/>
    <property type="match status" value="1"/>
</dbReference>
<dbReference type="EMBL" id="CAADFQ010000046">
    <property type="protein sequence ID" value="VFK33456.1"/>
    <property type="molecule type" value="Genomic_DNA"/>
</dbReference>
<protein>
    <submittedName>
        <fullName evidence="7">Serine/threonine-protein kinase HipA</fullName>
    </submittedName>
</protein>
<organism evidence="7">
    <name type="scientific">Candidatus Kentrum sp. MB</name>
    <dbReference type="NCBI Taxonomy" id="2138164"/>
    <lineage>
        <taxon>Bacteria</taxon>
        <taxon>Pseudomonadati</taxon>
        <taxon>Pseudomonadota</taxon>
        <taxon>Gammaproteobacteria</taxon>
        <taxon>Candidatus Kentrum</taxon>
    </lineage>
</organism>
<dbReference type="PANTHER" id="PTHR44307:SF2">
    <property type="entry name" value="PHOSPHOETHANOLAMINE METHYLTRANSFERASE ISOFORM X1"/>
    <property type="match status" value="1"/>
</dbReference>
<keyword evidence="3" id="KW-0808">Transferase</keyword>
<dbReference type="GO" id="GO:0016301">
    <property type="term" value="F:kinase activity"/>
    <property type="evidence" value="ECO:0007669"/>
    <property type="project" value="UniProtKB-KW"/>
</dbReference>
<name>A0A450X7K5_9GAMM</name>
<dbReference type="SUPFAM" id="SSF53335">
    <property type="entry name" value="S-adenosyl-L-methionine-dependent methyltransferases"/>
    <property type="match status" value="1"/>
</dbReference>
<evidence type="ECO:0000256" key="2">
    <source>
        <dbReference type="ARBA" id="ARBA00022603"/>
    </source>
</evidence>
<dbReference type="InterPro" id="IPR041698">
    <property type="entry name" value="Methyltransf_25"/>
</dbReference>
<keyword evidence="7" id="KW-0418">Kinase</keyword>
<evidence type="ECO:0000259" key="6">
    <source>
        <dbReference type="Pfam" id="PF13649"/>
    </source>
</evidence>
<evidence type="ECO:0000256" key="5">
    <source>
        <dbReference type="ARBA" id="ARBA00047622"/>
    </source>
</evidence>
<gene>
    <name evidence="7" type="ORF">BECKMB1821G_GA0114241_101232</name>
    <name evidence="9" type="ORF">BECKMB1821H_GA0114242_10471</name>
    <name evidence="8" type="ORF">BECKMB1821I_GA0114274_10461</name>
</gene>
<dbReference type="PANTHER" id="PTHR44307">
    <property type="entry name" value="PHOSPHOETHANOLAMINE METHYLTRANSFERASE"/>
    <property type="match status" value="1"/>
</dbReference>
<dbReference type="CDD" id="cd02440">
    <property type="entry name" value="AdoMet_MTases"/>
    <property type="match status" value="1"/>
</dbReference>
<proteinExistence type="predicted"/>
<reference evidence="7" key="1">
    <citation type="submission" date="2019-02" db="EMBL/GenBank/DDBJ databases">
        <authorList>
            <person name="Gruber-Vodicka R. H."/>
            <person name="Seah K. B. B."/>
        </authorList>
    </citation>
    <scope>NUCLEOTIDE SEQUENCE</scope>
    <source>
        <strain evidence="7">BECK_BZ197</strain>
        <strain evidence="9">BECK_BZ198</strain>
        <strain evidence="8">BECK_BZ199</strain>
    </source>
</reference>